<dbReference type="Pfam" id="PF01565">
    <property type="entry name" value="FAD_binding_4"/>
    <property type="match status" value="1"/>
</dbReference>
<comment type="caution">
    <text evidence="3">The sequence shown here is derived from an EMBL/GenBank/DDBJ whole genome shotgun (WGS) entry which is preliminary data.</text>
</comment>
<reference evidence="4" key="1">
    <citation type="journal article" date="2019" name="Int. J. Syst. Evol. Microbiol.">
        <title>The Global Catalogue of Microorganisms (GCM) 10K type strain sequencing project: providing services to taxonomists for standard genome sequencing and annotation.</title>
        <authorList>
            <consortium name="The Broad Institute Genomics Platform"/>
            <consortium name="The Broad Institute Genome Sequencing Center for Infectious Disease"/>
            <person name="Wu L."/>
            <person name="Ma J."/>
        </authorList>
    </citation>
    <scope>NUCLEOTIDE SEQUENCE [LARGE SCALE GENOMIC DNA]</scope>
    <source>
        <strain evidence="4">JCM 16924</strain>
    </source>
</reference>
<dbReference type="PANTHER" id="PTHR11748">
    <property type="entry name" value="D-LACTATE DEHYDROGENASE"/>
    <property type="match status" value="1"/>
</dbReference>
<dbReference type="InterPro" id="IPR016169">
    <property type="entry name" value="FAD-bd_PCMH_sub2"/>
</dbReference>
<dbReference type="InterPro" id="IPR016166">
    <property type="entry name" value="FAD-bd_PCMH"/>
</dbReference>
<proteinExistence type="predicted"/>
<dbReference type="InterPro" id="IPR036318">
    <property type="entry name" value="FAD-bd_PCMH-like_sf"/>
</dbReference>
<evidence type="ECO:0000313" key="3">
    <source>
        <dbReference type="EMBL" id="GAA4023798.1"/>
    </source>
</evidence>
<evidence type="ECO:0000256" key="1">
    <source>
        <dbReference type="SAM" id="MobiDB-lite"/>
    </source>
</evidence>
<dbReference type="PANTHER" id="PTHR11748:SF119">
    <property type="entry name" value="D-2-HYDROXYGLUTARATE DEHYDROGENASE"/>
    <property type="match status" value="1"/>
</dbReference>
<accession>A0ABP7TBF5</accession>
<evidence type="ECO:0000313" key="4">
    <source>
        <dbReference type="Proteomes" id="UP001500456"/>
    </source>
</evidence>
<dbReference type="SUPFAM" id="SSF56176">
    <property type="entry name" value="FAD-binding/transporter-associated domain-like"/>
    <property type="match status" value="1"/>
</dbReference>
<feature type="region of interest" description="Disordered" evidence="1">
    <location>
        <begin position="1"/>
        <end position="28"/>
    </location>
</feature>
<dbReference type="RefSeq" id="WP_345570223.1">
    <property type="nucleotide sequence ID" value="NZ_BAAAZX010000035.1"/>
</dbReference>
<protein>
    <submittedName>
        <fullName evidence="3">FAD-binding oxidoreductase</fullName>
    </submittedName>
</protein>
<dbReference type="Proteomes" id="UP001500456">
    <property type="component" value="Unassembled WGS sequence"/>
</dbReference>
<evidence type="ECO:0000259" key="2">
    <source>
        <dbReference type="PROSITE" id="PS51387"/>
    </source>
</evidence>
<gene>
    <name evidence="3" type="ORF">GCM10022232_81290</name>
</gene>
<dbReference type="Gene3D" id="3.30.465.10">
    <property type="match status" value="1"/>
</dbReference>
<sequence>MTSNPTAPTELVDDARNPSSAAERRPTPGIEEFCAAAADLLGPGSVIRDAAAREKASCDWAHMSPILSAKLPAGHAEVVLRPTSHEQLPGIMALAHRHRIPLTPRGKGTGNYGQAIPLYDGAVLDLTGCGRVLDAGDGWIRAEAGAKMSDLEAHARTLGQELWMFPSTFGTTVGGFLSGGSGGTGSLVHRTNGDGFVRELTVVPCTADAEPFTVRDTDALPYIHAYGTTGITATATVRLQRARTWTGLFAAFDDWASATTALSALVRLEPAPRLVSLDEADLVRVYQVDPALDPTALNVRAIVEDDAVDAARAIVRAHGGRVLEVRPAPDGPALISSLSFNHPTYHLMKAEDGWFHLEIGGDVLLGNRDGDGDGDIAEIRKVFPGTLLHLEGMRSGTVGMLMARYEDEQTVHEGIAALEALGVGVHSPHNWYVDRRLDLVREAARTADPLGLLNPGKIPGKAGKVPDTGPTQETP</sequence>
<name>A0ABP7TBF5_9ACTN</name>
<organism evidence="3 4">
    <name type="scientific">Streptomyces plumbiresistens</name>
    <dbReference type="NCBI Taxonomy" id="511811"/>
    <lineage>
        <taxon>Bacteria</taxon>
        <taxon>Bacillati</taxon>
        <taxon>Actinomycetota</taxon>
        <taxon>Actinomycetes</taxon>
        <taxon>Kitasatosporales</taxon>
        <taxon>Streptomycetaceae</taxon>
        <taxon>Streptomyces</taxon>
    </lineage>
</organism>
<feature type="region of interest" description="Disordered" evidence="1">
    <location>
        <begin position="451"/>
        <end position="475"/>
    </location>
</feature>
<dbReference type="InterPro" id="IPR006094">
    <property type="entry name" value="Oxid_FAD_bind_N"/>
</dbReference>
<keyword evidence="4" id="KW-1185">Reference proteome</keyword>
<dbReference type="PROSITE" id="PS51387">
    <property type="entry name" value="FAD_PCMH"/>
    <property type="match status" value="1"/>
</dbReference>
<feature type="domain" description="FAD-binding PCMH-type" evidence="2">
    <location>
        <begin position="71"/>
        <end position="242"/>
    </location>
</feature>
<dbReference type="EMBL" id="BAAAZX010000035">
    <property type="protein sequence ID" value="GAA4023798.1"/>
    <property type="molecule type" value="Genomic_DNA"/>
</dbReference>